<evidence type="ECO:0000313" key="2">
    <source>
        <dbReference type="Proteomes" id="UP000261758"/>
    </source>
</evidence>
<accession>A0AAD0S9A5</accession>
<dbReference type="Proteomes" id="UP000261758">
    <property type="component" value="Chromosome"/>
</dbReference>
<dbReference type="AlphaFoldDB" id="A0AAD0S9A5"/>
<name>A0AAD0S9A5_RALSL</name>
<protein>
    <submittedName>
        <fullName evidence="1">Uncharacterized protein</fullName>
    </submittedName>
</protein>
<dbReference type="EMBL" id="CP022759">
    <property type="protein sequence ID" value="AXV82860.1"/>
    <property type="molecule type" value="Genomic_DNA"/>
</dbReference>
<gene>
    <name evidence="1" type="ORF">CJO77_15695</name>
</gene>
<sequence length="741" mass="82090">MSAGYGFFQFRWVVPDSSTMSGTSVQVLFKPPEVLDPNFMMEAITKMLASVLVPDVIIIQAPLDEVTVLKQQFSKLPLQQVRARCQAKRVSLNLVGYGRSGKWEAFHNLECPIPRLKDLLYKHKAEIDSAGLAELFKPADVLVEAPTGFTFVKPSGSRLRYFIRPEEVLTHSENVQFLAYCLLPRVALREAAIRTSLRTIYVDSMAISSVAFALRGMIGSATTADQPRIESFHSHKGLEAMTRPTEGESFCIISASSSMSLERAWMKKAKCTPNEVVTLLTFKEAEDCNQALFRLERPVEDENGSALGPLKDIRIVGERFLPERIGIKKVLLSKTHHDLPLVRDFSEALTTVLLPYRGNGMLRTRPVFVDGGPLVADAKFQEWLRKNLAQRVPVSIQGVVHQDDAASHTLAQICRHILQSEHGVVLPTTPVSAADLHKASIDATKSLLVVAAVVGRGAKVLSISRDLRELHDKGARTYLIGAQLSEFSEQIDSLANNLKFSSSKTNIQVAVYKKLSIGSAAAQSFENETEFLVARQDHLPDRLLGRLEELRNLNIASVDGIFLPSGVNLDKALELRKDFAYWASGKYNPGAHNGVAVFATACALLQNARENSKLDVEQRLSGVSFQQVVLHPENFARYNDGIIQAALLRAAFPSELDYSSDEELSRGMKDFITKVFQSRNRAQGEAALEFALALTTERMKLCPTDWSDVRDTVENLAQDSNELDTALRVMFDLQDTPSSGF</sequence>
<dbReference type="RefSeq" id="WP_118869959.1">
    <property type="nucleotide sequence ID" value="NZ_CP022759.1"/>
</dbReference>
<reference evidence="1 2" key="1">
    <citation type="submission" date="2017-08" db="EMBL/GenBank/DDBJ databases">
        <title>Genome sequences of Ralstonia solanacearum Species Complex (RSSC) isolated from Potato bacterial wilts in Korea.</title>
        <authorList>
            <person name="Cho H."/>
            <person name="Song E.-S."/>
            <person name="Lee Y.K."/>
            <person name="Lee S."/>
            <person name="Lee S.-W."/>
            <person name="Jo A."/>
            <person name="Kim J.-G."/>
            <person name="Hwang I."/>
        </authorList>
    </citation>
    <scope>NUCLEOTIDE SEQUENCE [LARGE SCALE GENOMIC DNA]</scope>
    <source>
        <strain evidence="1 2">T98</strain>
    </source>
</reference>
<evidence type="ECO:0000313" key="1">
    <source>
        <dbReference type="EMBL" id="AXV82860.1"/>
    </source>
</evidence>
<proteinExistence type="predicted"/>
<organism evidence="1 2">
    <name type="scientific">Ralstonia solanacearum</name>
    <name type="common">Pseudomonas solanacearum</name>
    <dbReference type="NCBI Taxonomy" id="305"/>
    <lineage>
        <taxon>Bacteria</taxon>
        <taxon>Pseudomonadati</taxon>
        <taxon>Pseudomonadota</taxon>
        <taxon>Betaproteobacteria</taxon>
        <taxon>Burkholderiales</taxon>
        <taxon>Burkholderiaceae</taxon>
        <taxon>Ralstonia</taxon>
        <taxon>Ralstonia solanacearum species complex</taxon>
    </lineage>
</organism>